<reference evidence="4 5" key="1">
    <citation type="submission" date="2023-09" db="EMBL/GenBank/DDBJ databases">
        <authorList>
            <person name="Rey-Velasco X."/>
        </authorList>
    </citation>
    <scope>NUCLEOTIDE SEQUENCE [LARGE SCALE GENOMIC DNA]</scope>
    <source>
        <strain evidence="4 5">W409</strain>
    </source>
</reference>
<organism evidence="4 5">
    <name type="scientific">Brumicola blandensis</name>
    <dbReference type="NCBI Taxonomy" id="3075611"/>
    <lineage>
        <taxon>Bacteria</taxon>
        <taxon>Pseudomonadati</taxon>
        <taxon>Pseudomonadota</taxon>
        <taxon>Gammaproteobacteria</taxon>
        <taxon>Alteromonadales</taxon>
        <taxon>Alteromonadaceae</taxon>
        <taxon>Brumicola</taxon>
    </lineage>
</organism>
<comment type="caution">
    <text evidence="4">The sequence shown here is derived from an EMBL/GenBank/DDBJ whole genome shotgun (WGS) entry which is preliminary data.</text>
</comment>
<proteinExistence type="inferred from homology"/>
<dbReference type="EMBL" id="JAVRIE010000002">
    <property type="protein sequence ID" value="MDT0582141.1"/>
    <property type="molecule type" value="Genomic_DNA"/>
</dbReference>
<feature type="domain" description="Amine oxidase" evidence="3">
    <location>
        <begin position="181"/>
        <end position="396"/>
    </location>
</feature>
<evidence type="ECO:0000256" key="2">
    <source>
        <dbReference type="SAM" id="Phobius"/>
    </source>
</evidence>
<dbReference type="PANTHER" id="PTHR43563">
    <property type="entry name" value="AMINE OXIDASE"/>
    <property type="match status" value="1"/>
</dbReference>
<dbReference type="SUPFAM" id="SSF51905">
    <property type="entry name" value="FAD/NAD(P)-binding domain"/>
    <property type="match status" value="1"/>
</dbReference>
<evidence type="ECO:0000259" key="3">
    <source>
        <dbReference type="Pfam" id="PF01593"/>
    </source>
</evidence>
<accession>A0AAW8R1R3</accession>
<dbReference type="AlphaFoldDB" id="A0AAW8R1R3"/>
<protein>
    <submittedName>
        <fullName evidence="4">FAD-dependent oxidoreductase</fullName>
    </submittedName>
</protein>
<keyword evidence="2" id="KW-0472">Membrane</keyword>
<dbReference type="InterPro" id="IPR050703">
    <property type="entry name" value="Flavin_MAO"/>
</dbReference>
<keyword evidence="2" id="KW-1133">Transmembrane helix</keyword>
<dbReference type="InterPro" id="IPR036188">
    <property type="entry name" value="FAD/NAD-bd_sf"/>
</dbReference>
<dbReference type="GO" id="GO:0016491">
    <property type="term" value="F:oxidoreductase activity"/>
    <property type="evidence" value="ECO:0007669"/>
    <property type="project" value="InterPro"/>
</dbReference>
<feature type="domain" description="Amine oxidase" evidence="3">
    <location>
        <begin position="26"/>
        <end position="101"/>
    </location>
</feature>
<gene>
    <name evidence="4" type="ORF">RM544_06305</name>
</gene>
<comment type="similarity">
    <text evidence="1">Belongs to the flavin monoamine oxidase family.</text>
</comment>
<dbReference type="PANTHER" id="PTHR43563:SF1">
    <property type="entry name" value="AMINE OXIDASE [FLAVIN-CONTAINING] B"/>
    <property type="match status" value="1"/>
</dbReference>
<keyword evidence="5" id="KW-1185">Reference proteome</keyword>
<evidence type="ECO:0000313" key="5">
    <source>
        <dbReference type="Proteomes" id="UP001249020"/>
    </source>
</evidence>
<dbReference type="InterPro" id="IPR002937">
    <property type="entry name" value="Amino_oxidase"/>
</dbReference>
<feature type="transmembrane region" description="Helical" evidence="2">
    <location>
        <begin position="17"/>
        <end position="36"/>
    </location>
</feature>
<dbReference type="SUPFAM" id="SSF54373">
    <property type="entry name" value="FAD-linked reductases, C-terminal domain"/>
    <property type="match status" value="1"/>
</dbReference>
<dbReference type="Proteomes" id="UP001249020">
    <property type="component" value="Unassembled WGS sequence"/>
</dbReference>
<dbReference type="Pfam" id="PF01593">
    <property type="entry name" value="Amino_oxidase"/>
    <property type="match status" value="2"/>
</dbReference>
<dbReference type="Gene3D" id="3.50.50.60">
    <property type="entry name" value="FAD/NAD(P)-binding domain"/>
    <property type="match status" value="2"/>
</dbReference>
<evidence type="ECO:0000256" key="1">
    <source>
        <dbReference type="ARBA" id="ARBA00005995"/>
    </source>
</evidence>
<sequence length="403" mass="43794">MHTQASKKTIGNKNKQANVAIIGAGLAGLYSAYLLAQRNISVDVYEAKTSLGGRIMGVETQASDYLLDMGPSWIFPHQSQIQTLVAELGLTLKNQFAEGDALFQQHPSVPVRQISGVAPPDMYQIVGGTYSLIDALIKAIQKQQVGDCQINLANNSKVVNCKATDNEKVGGAGWELTIEKTSSGQKTKAISEYKQVIFAAPPRIIAPIVSSFLDKTKADGHSTFDGLEQTLRKTPTWMAAQAKFACEFVSASWRKRKLSGQAFSQAGPLVEIHDAGHDASSDEAPSVHALFGFVGLPAKQRLGLSEQQIVDACQAQMIKIFDIDKSECIQFHYQDWAKDEWVATAADQAEASQHPNIDLSKWQDQLDAINLYFACSEFSPIDAGYMEGAIVASQRAIAALVTR</sequence>
<evidence type="ECO:0000313" key="4">
    <source>
        <dbReference type="EMBL" id="MDT0582141.1"/>
    </source>
</evidence>
<dbReference type="RefSeq" id="WP_311360923.1">
    <property type="nucleotide sequence ID" value="NZ_JAVRIE010000002.1"/>
</dbReference>
<dbReference type="PRINTS" id="PR00419">
    <property type="entry name" value="ADXRDTASE"/>
</dbReference>
<name>A0AAW8R1R3_9ALTE</name>
<keyword evidence="2" id="KW-0812">Transmembrane</keyword>